<gene>
    <name evidence="2" type="ORF">UBRO_20967</name>
</gene>
<reference evidence="3" key="1">
    <citation type="submission" date="2016-04" db="EMBL/GenBank/DDBJ databases">
        <authorList>
            <person name="Guldener U."/>
            <person name="Guldener U."/>
        </authorList>
    </citation>
    <scope>NUCLEOTIDE SEQUENCE [LARGE SCALE GENOMIC DNA]</scope>
    <source>
        <strain evidence="3">UB2112</strain>
    </source>
</reference>
<dbReference type="PANTHER" id="PTHR33266">
    <property type="entry name" value="CHROMOSOME 15, WHOLE GENOME SHOTGUN SEQUENCE"/>
    <property type="match status" value="1"/>
</dbReference>
<protein>
    <submittedName>
        <fullName evidence="2">Uncharacterized protein</fullName>
    </submittedName>
</protein>
<accession>A0A1K0GYV7</accession>
<proteinExistence type="predicted"/>
<feature type="compositionally biased region" description="Pro residues" evidence="1">
    <location>
        <begin position="1054"/>
        <end position="1064"/>
    </location>
</feature>
<feature type="region of interest" description="Disordered" evidence="1">
    <location>
        <begin position="798"/>
        <end position="818"/>
    </location>
</feature>
<feature type="compositionally biased region" description="Low complexity" evidence="1">
    <location>
        <begin position="1"/>
        <end position="15"/>
    </location>
</feature>
<feature type="region of interest" description="Disordered" evidence="1">
    <location>
        <begin position="1045"/>
        <end position="1084"/>
    </location>
</feature>
<feature type="region of interest" description="Disordered" evidence="1">
    <location>
        <begin position="1"/>
        <end position="21"/>
    </location>
</feature>
<dbReference type="PANTHER" id="PTHR33266:SF1">
    <property type="entry name" value="F-BOX DOMAIN-CONTAINING PROTEIN"/>
    <property type="match status" value="1"/>
</dbReference>
<feature type="compositionally biased region" description="Basic residues" evidence="1">
    <location>
        <begin position="1075"/>
        <end position="1084"/>
    </location>
</feature>
<dbReference type="EMBL" id="LT558137">
    <property type="protein sequence ID" value="SAM86223.1"/>
    <property type="molecule type" value="Genomic_DNA"/>
</dbReference>
<dbReference type="AlphaFoldDB" id="A0A1K0GYV7"/>
<sequence>MLSSPPSHPPSSSSSKAQLSGFEEQWSQLNKLLPLSPDDNQIVSTSSPLVLEVSAILHDRLSHFECTKWPLDRIYEFLDSFFKSHPYLHHRRPQSKQVADPTTPVKPTSALPQQALENTPRTAKATSLLAQLRGIEVWNVLIGVHKMACDMYSTDKSWDDDLLRSMAKRLIKNESEFCAVIPELNNVFSDDTPVVGQLATVYNNLASRFPTFNSPDQALAVVIVHLAQSHVKRPRDPEVIGTNIHLENGFYRPYCGDAPNRFLTFVSHLNAVYNKLGLNEPKPYFRGTPIVQSSGTGKTRMVYECQQRTPLLYVCFRKSSADSNAKAGYPLPDQGIRTYFANAQRDYPNSCDLQVACFLSAWFTTLAQALRPWQTDAEKYQHLCDLNRFEPVSRDDDLPEPLDRYPRNNHFKVISELAASNLPTVFKLIEGKASKSFRTPSYEKIFDVALRQPLLDLNEQLTAVSRHLHSGQAGVPVPPVLVAFDECIEMIVTTPYTANNQLNSLRRAWNYVGTLQAKYKTLSFWLVLMSTSSSAAYLVEHVDAQSSLRRRNSAPLHTFVGVGVDVLAEEQRALSCASQASSHDHLIRYGRPLWPALECSNFWDNVLFKLQGKEDFSADNTAQCFSVMASRLALGLVPVHEGGGALFGEQKLFMDKTVDRHMRMVSRISNDATMYVNSPSEPVLAIAASLIMLCTATKKLEPKPVDMYGSIMGNFQGRCLVDSAIAGFKGMHGELASRMALIVAWDAAKRKELDALKQQTTLDHVEVLTRAVPLETILSELADLDEANADQLRQRVERVQQDGSSTRSALQPPRAGTSAASSTMAWTNFTHFDVLPEHITEISPEYLWYCWKRGVGLQMAHSQHGIDGILPVFMGNLDRPFVTPTGTQDDAATSIEMHAARYMTYVAWEAKNRDEPQPGAGSGKPDVMLKLAGPLIMRASHAPLGERPLTERALLCVLLDLGTSTPFASKPQGFRPRVQTINGTECPRLCIRGVTNEHAYPCLDVLKIRAIFEQILTALAEIPTFEQFNVVSNPIWNDHVQPALPSISATGVSNPPPPPPPPPVAATDDDNGAPQRKKQHMDLD</sequence>
<organism evidence="2 3">
    <name type="scientific">Ustilago bromivora</name>
    <dbReference type="NCBI Taxonomy" id="307758"/>
    <lineage>
        <taxon>Eukaryota</taxon>
        <taxon>Fungi</taxon>
        <taxon>Dikarya</taxon>
        <taxon>Basidiomycota</taxon>
        <taxon>Ustilaginomycotina</taxon>
        <taxon>Ustilaginomycetes</taxon>
        <taxon>Ustilaginales</taxon>
        <taxon>Ustilaginaceae</taxon>
        <taxon>Ustilago</taxon>
    </lineage>
</organism>
<dbReference type="OrthoDB" id="2556301at2759"/>
<name>A0A1K0GYV7_9BASI</name>
<feature type="region of interest" description="Disordered" evidence="1">
    <location>
        <begin position="92"/>
        <end position="117"/>
    </location>
</feature>
<dbReference type="Proteomes" id="UP000179920">
    <property type="component" value="Chromosome XXI"/>
</dbReference>
<evidence type="ECO:0000313" key="2">
    <source>
        <dbReference type="EMBL" id="SAM86223.1"/>
    </source>
</evidence>
<evidence type="ECO:0000256" key="1">
    <source>
        <dbReference type="SAM" id="MobiDB-lite"/>
    </source>
</evidence>
<evidence type="ECO:0000313" key="3">
    <source>
        <dbReference type="Proteomes" id="UP000179920"/>
    </source>
</evidence>